<accession>A0ABX1DHD3</accession>
<comment type="caution">
    <text evidence="1">The sequence shown here is derived from an EMBL/GenBank/DDBJ whole genome shotgun (WGS) entry which is preliminary data.</text>
</comment>
<gene>
    <name evidence="1" type="ORF">HED55_00230</name>
</gene>
<reference evidence="1 2" key="1">
    <citation type="submission" date="2020-03" db="EMBL/GenBank/DDBJ databases">
        <title>Whole genome sequencing of clinical and environmental type strains of Ochrobactrum.</title>
        <authorList>
            <person name="Dharne M."/>
        </authorList>
    </citation>
    <scope>NUCLEOTIDE SEQUENCE [LARGE SCALE GENOMIC DNA]</scope>
    <source>
        <strain evidence="1 2">CIP 109452</strain>
    </source>
</reference>
<proteinExistence type="predicted"/>
<name>A0ABX1DHD3_9HYPH</name>
<evidence type="ECO:0000313" key="2">
    <source>
        <dbReference type="Proteomes" id="UP000704467"/>
    </source>
</evidence>
<dbReference type="Proteomes" id="UP000704467">
    <property type="component" value="Unassembled WGS sequence"/>
</dbReference>
<sequence length="53" mass="5592">MANRDEDAARIGLSIASRAQAYQHEQTALGRSITISQAVAAVMSDPSSLSETD</sequence>
<evidence type="ECO:0000313" key="1">
    <source>
        <dbReference type="EMBL" id="NKC02382.1"/>
    </source>
</evidence>
<organism evidence="1 2">
    <name type="scientific">Brucella haematophila</name>
    <dbReference type="NCBI Taxonomy" id="419474"/>
    <lineage>
        <taxon>Bacteria</taxon>
        <taxon>Pseudomonadati</taxon>
        <taxon>Pseudomonadota</taxon>
        <taxon>Alphaproteobacteria</taxon>
        <taxon>Hyphomicrobiales</taxon>
        <taxon>Brucellaceae</taxon>
        <taxon>Brucella/Ochrobactrum group</taxon>
        <taxon>Brucella</taxon>
    </lineage>
</organism>
<protein>
    <submittedName>
        <fullName evidence="1">Uncharacterized protein</fullName>
    </submittedName>
</protein>
<keyword evidence="2" id="KW-1185">Reference proteome</keyword>
<dbReference type="EMBL" id="JAAVLN010000001">
    <property type="protein sequence ID" value="NKC02382.1"/>
    <property type="molecule type" value="Genomic_DNA"/>
</dbReference>